<protein>
    <recommendedName>
        <fullName evidence="4">Glycine zipper 2TM domain-containing protein</fullName>
    </recommendedName>
</protein>
<organism evidence="2 3">
    <name type="scientific">Halorubrum aquaticum</name>
    <dbReference type="NCBI Taxonomy" id="387340"/>
    <lineage>
        <taxon>Archaea</taxon>
        <taxon>Methanobacteriati</taxon>
        <taxon>Methanobacteriota</taxon>
        <taxon>Stenosarchaea group</taxon>
        <taxon>Halobacteria</taxon>
        <taxon>Halobacteriales</taxon>
        <taxon>Haloferacaceae</taxon>
        <taxon>Halorubrum</taxon>
    </lineage>
</organism>
<evidence type="ECO:0008006" key="4">
    <source>
        <dbReference type="Google" id="ProtNLM"/>
    </source>
</evidence>
<dbReference type="EMBL" id="FOPZ01000004">
    <property type="protein sequence ID" value="SFH44312.1"/>
    <property type="molecule type" value="Genomic_DNA"/>
</dbReference>
<sequence length="81" mass="7610">MGRIRTAVSRAKYAAVGAAIGAAVGGLVNRNAASTGGALGGLAGATVGEIRAGSSDLFGSVRSGDDADSEEDDAGSIGSAA</sequence>
<feature type="region of interest" description="Disordered" evidence="1">
    <location>
        <begin position="58"/>
        <end position="81"/>
    </location>
</feature>
<gene>
    <name evidence="2" type="ORF">SAMN04488066_10481</name>
</gene>
<proteinExistence type="predicted"/>
<evidence type="ECO:0000256" key="1">
    <source>
        <dbReference type="SAM" id="MobiDB-lite"/>
    </source>
</evidence>
<reference evidence="2 3" key="1">
    <citation type="submission" date="2016-10" db="EMBL/GenBank/DDBJ databases">
        <authorList>
            <person name="Varghese N."/>
            <person name="Submissions S."/>
        </authorList>
    </citation>
    <scope>NUCLEOTIDE SEQUENCE [LARGE SCALE GENOMIC DNA]</scope>
    <source>
        <strain evidence="2 3">CGMCC 1.6377</strain>
    </source>
</reference>
<keyword evidence="3" id="KW-1185">Reference proteome</keyword>
<dbReference type="RefSeq" id="WP_149783736.1">
    <property type="nucleotide sequence ID" value="NZ_BAAADP010000001.1"/>
</dbReference>
<accession>A0A1I3A2C5</accession>
<dbReference type="Proteomes" id="UP000323537">
    <property type="component" value="Unassembled WGS sequence"/>
</dbReference>
<dbReference type="AlphaFoldDB" id="A0A1I3A2C5"/>
<evidence type="ECO:0000313" key="3">
    <source>
        <dbReference type="Proteomes" id="UP000323537"/>
    </source>
</evidence>
<name>A0A1I3A2C5_9EURY</name>
<evidence type="ECO:0000313" key="2">
    <source>
        <dbReference type="EMBL" id="SFH44312.1"/>
    </source>
</evidence>